<sequence length="185" mass="20660">MPEKKNLAIGRIKTVRQGHRTTVKRILYTVDEHLEAPSFEQLDNIQRALHVSKLHQQRDSLRSKLETVKALDAEILALVEDDDIEEEIQEANLISEMIEFSIKKIDAILESNSKTPAKTSTSGIINHWNVSTPSGKAENPLTPPEIVSTRPEQPENPLTPPEILSTPPEKPKNPLTSPEIVSNTP</sequence>
<dbReference type="OrthoDB" id="10613560at2759"/>
<protein>
    <submittedName>
        <fullName evidence="2">Uncharacterized protein</fullName>
    </submittedName>
</protein>
<feature type="compositionally biased region" description="Polar residues" evidence="1">
    <location>
        <begin position="174"/>
        <end position="185"/>
    </location>
</feature>
<evidence type="ECO:0000256" key="1">
    <source>
        <dbReference type="SAM" id="MobiDB-lite"/>
    </source>
</evidence>
<comment type="caution">
    <text evidence="2">The sequence shown here is derived from an EMBL/GenBank/DDBJ whole genome shotgun (WGS) entry which is preliminary data.</text>
</comment>
<name>A0A9W9YHI6_9CNID</name>
<keyword evidence="3" id="KW-1185">Reference proteome</keyword>
<organism evidence="2 3">
    <name type="scientific">Desmophyllum pertusum</name>
    <dbReference type="NCBI Taxonomy" id="174260"/>
    <lineage>
        <taxon>Eukaryota</taxon>
        <taxon>Metazoa</taxon>
        <taxon>Cnidaria</taxon>
        <taxon>Anthozoa</taxon>
        <taxon>Hexacorallia</taxon>
        <taxon>Scleractinia</taxon>
        <taxon>Caryophylliina</taxon>
        <taxon>Caryophylliidae</taxon>
        <taxon>Desmophyllum</taxon>
    </lineage>
</organism>
<reference evidence="2" key="1">
    <citation type="submission" date="2023-01" db="EMBL/GenBank/DDBJ databases">
        <title>Genome assembly of the deep-sea coral Lophelia pertusa.</title>
        <authorList>
            <person name="Herrera S."/>
            <person name="Cordes E."/>
        </authorList>
    </citation>
    <scope>NUCLEOTIDE SEQUENCE</scope>
    <source>
        <strain evidence="2">USNM1676648</strain>
        <tissue evidence="2">Polyp</tissue>
    </source>
</reference>
<dbReference type="Proteomes" id="UP001163046">
    <property type="component" value="Unassembled WGS sequence"/>
</dbReference>
<dbReference type="EMBL" id="MU827395">
    <property type="protein sequence ID" value="KAJ7350128.1"/>
    <property type="molecule type" value="Genomic_DNA"/>
</dbReference>
<feature type="compositionally biased region" description="Polar residues" evidence="1">
    <location>
        <begin position="114"/>
        <end position="134"/>
    </location>
</feature>
<evidence type="ECO:0000313" key="3">
    <source>
        <dbReference type="Proteomes" id="UP001163046"/>
    </source>
</evidence>
<proteinExistence type="predicted"/>
<gene>
    <name evidence="2" type="ORF">OS493_038351</name>
</gene>
<evidence type="ECO:0000313" key="2">
    <source>
        <dbReference type="EMBL" id="KAJ7350128.1"/>
    </source>
</evidence>
<accession>A0A9W9YHI6</accession>
<dbReference type="AlphaFoldDB" id="A0A9W9YHI6"/>
<feature type="region of interest" description="Disordered" evidence="1">
    <location>
        <begin position="114"/>
        <end position="185"/>
    </location>
</feature>